<evidence type="ECO:0000313" key="3">
    <source>
        <dbReference type="WBParaSite" id="SBAD_0000995101-mRNA-1"/>
    </source>
</evidence>
<reference evidence="3" key="1">
    <citation type="submission" date="2016-06" db="UniProtKB">
        <authorList>
            <consortium name="WormBaseParasite"/>
        </authorList>
    </citation>
    <scope>IDENTIFICATION</scope>
</reference>
<reference evidence="1 2" key="2">
    <citation type="submission" date="2018-11" db="EMBL/GenBank/DDBJ databases">
        <authorList>
            <consortium name="Pathogen Informatics"/>
        </authorList>
    </citation>
    <scope>NUCLEOTIDE SEQUENCE [LARGE SCALE GENOMIC DNA]</scope>
</reference>
<dbReference type="GO" id="GO:0005634">
    <property type="term" value="C:nucleus"/>
    <property type="evidence" value="ECO:0007669"/>
    <property type="project" value="TreeGrafter"/>
</dbReference>
<dbReference type="AlphaFoldDB" id="A0A183J155"/>
<dbReference type="OrthoDB" id="6358435at2759"/>
<dbReference type="PANTHER" id="PTHR31728:SF5">
    <property type="entry name" value="OS07G0540200 PROTEIN"/>
    <property type="match status" value="1"/>
</dbReference>
<dbReference type="Proteomes" id="UP000270296">
    <property type="component" value="Unassembled WGS sequence"/>
</dbReference>
<evidence type="ECO:0000313" key="2">
    <source>
        <dbReference type="Proteomes" id="UP000270296"/>
    </source>
</evidence>
<dbReference type="WBParaSite" id="SBAD_0000995101-mRNA-1">
    <property type="protein sequence ID" value="SBAD_0000995101-mRNA-1"/>
    <property type="gene ID" value="SBAD_0000995101"/>
</dbReference>
<gene>
    <name evidence="1" type="ORF">SBAD_LOCUS9602</name>
</gene>
<dbReference type="EMBL" id="UZAM01012926">
    <property type="protein sequence ID" value="VDP24193.1"/>
    <property type="molecule type" value="Genomic_DNA"/>
</dbReference>
<protein>
    <submittedName>
        <fullName evidence="3">BRCA1-A complex subunit Abraxas 1</fullName>
    </submittedName>
</protein>
<evidence type="ECO:0000313" key="1">
    <source>
        <dbReference type="EMBL" id="VDP24193.1"/>
    </source>
</evidence>
<dbReference type="Pfam" id="PF21125">
    <property type="entry name" value="MPN_2A_DUB_like"/>
    <property type="match status" value="1"/>
</dbReference>
<dbReference type="GO" id="GO:0031593">
    <property type="term" value="F:polyubiquitin modification-dependent protein binding"/>
    <property type="evidence" value="ECO:0007669"/>
    <property type="project" value="TreeGrafter"/>
</dbReference>
<dbReference type="PANTHER" id="PTHR31728">
    <property type="entry name" value="ABRAXAS FAMILY MEMBER"/>
    <property type="match status" value="1"/>
</dbReference>
<proteinExistence type="predicted"/>
<name>A0A183J155_9BILA</name>
<keyword evidence="2" id="KW-1185">Reference proteome</keyword>
<sequence>MCVERFTVSVSSPALSFLMYDCANRDTDFEGLIFGSVTTRQVCDVSDEANSDTTVKEITEVCIQRFVFLEARFSFYEPNLNVNSDLIHMLLQTLSTSIENVSVLGWFRLKRNVGPVGFSRIERRVTASLSSITDASKDGLRTPLFMLLSESVENKHDYGETGYQLFQYDPHFCRFRPIRLIVTNIGSTNQAEYQQSPLAFGAPSLSIIPHSIADFPSTVYNYASTLMQNSMTQLKTICQSLLVFMVPKSQIGVQDQEPFCGSSDRKGQQKKWKYLGRQTLKDTAISKAKQHRDIEICPE</sequence>
<organism evidence="3">
    <name type="scientific">Soboliphyme baturini</name>
    <dbReference type="NCBI Taxonomy" id="241478"/>
    <lineage>
        <taxon>Eukaryota</taxon>
        <taxon>Metazoa</taxon>
        <taxon>Ecdysozoa</taxon>
        <taxon>Nematoda</taxon>
        <taxon>Enoplea</taxon>
        <taxon>Dorylaimia</taxon>
        <taxon>Dioctophymatida</taxon>
        <taxon>Dioctophymatoidea</taxon>
        <taxon>Soboliphymatidae</taxon>
        <taxon>Soboliphyme</taxon>
    </lineage>
</organism>
<dbReference type="CDD" id="cd23519">
    <property type="entry name" value="Abraxas-like_domain"/>
    <property type="match status" value="1"/>
</dbReference>
<dbReference type="InterPro" id="IPR023238">
    <property type="entry name" value="FAM175"/>
</dbReference>
<dbReference type="PRINTS" id="PR02051">
    <property type="entry name" value="PROTEINF175"/>
</dbReference>
<accession>A0A183J155</accession>